<accession>A0ACB8D0I5</accession>
<gene>
    <name evidence="1" type="ORF">HPB49_022393</name>
</gene>
<evidence type="ECO:0000313" key="2">
    <source>
        <dbReference type="Proteomes" id="UP000821865"/>
    </source>
</evidence>
<organism evidence="1 2">
    <name type="scientific">Dermacentor silvarum</name>
    <name type="common">Tick</name>
    <dbReference type="NCBI Taxonomy" id="543639"/>
    <lineage>
        <taxon>Eukaryota</taxon>
        <taxon>Metazoa</taxon>
        <taxon>Ecdysozoa</taxon>
        <taxon>Arthropoda</taxon>
        <taxon>Chelicerata</taxon>
        <taxon>Arachnida</taxon>
        <taxon>Acari</taxon>
        <taxon>Parasitiformes</taxon>
        <taxon>Ixodida</taxon>
        <taxon>Ixodoidea</taxon>
        <taxon>Ixodidae</taxon>
        <taxon>Rhipicephalinae</taxon>
        <taxon>Dermacentor</taxon>
    </lineage>
</organism>
<dbReference type="EMBL" id="CM023473">
    <property type="protein sequence ID" value="KAH7954871.1"/>
    <property type="molecule type" value="Genomic_DNA"/>
</dbReference>
<dbReference type="Proteomes" id="UP000821865">
    <property type="component" value="Chromosome 4"/>
</dbReference>
<proteinExistence type="predicted"/>
<reference evidence="1" key="1">
    <citation type="submission" date="2020-05" db="EMBL/GenBank/DDBJ databases">
        <title>Large-scale comparative analyses of tick genomes elucidate their genetic diversity and vector capacities.</title>
        <authorList>
            <person name="Jia N."/>
            <person name="Wang J."/>
            <person name="Shi W."/>
            <person name="Du L."/>
            <person name="Sun Y."/>
            <person name="Zhan W."/>
            <person name="Jiang J."/>
            <person name="Wang Q."/>
            <person name="Zhang B."/>
            <person name="Ji P."/>
            <person name="Sakyi L.B."/>
            <person name="Cui X."/>
            <person name="Yuan T."/>
            <person name="Jiang B."/>
            <person name="Yang W."/>
            <person name="Lam T.T.-Y."/>
            <person name="Chang Q."/>
            <person name="Ding S."/>
            <person name="Wang X."/>
            <person name="Zhu J."/>
            <person name="Ruan X."/>
            <person name="Zhao L."/>
            <person name="Wei J."/>
            <person name="Que T."/>
            <person name="Du C."/>
            <person name="Cheng J."/>
            <person name="Dai P."/>
            <person name="Han X."/>
            <person name="Huang E."/>
            <person name="Gao Y."/>
            <person name="Liu J."/>
            <person name="Shao H."/>
            <person name="Ye R."/>
            <person name="Li L."/>
            <person name="Wei W."/>
            <person name="Wang X."/>
            <person name="Wang C."/>
            <person name="Yang T."/>
            <person name="Huo Q."/>
            <person name="Li W."/>
            <person name="Guo W."/>
            <person name="Chen H."/>
            <person name="Zhou L."/>
            <person name="Ni X."/>
            <person name="Tian J."/>
            <person name="Zhou Y."/>
            <person name="Sheng Y."/>
            <person name="Liu T."/>
            <person name="Pan Y."/>
            <person name="Xia L."/>
            <person name="Li J."/>
            <person name="Zhao F."/>
            <person name="Cao W."/>
        </authorList>
    </citation>
    <scope>NUCLEOTIDE SEQUENCE</scope>
    <source>
        <strain evidence="1">Dsil-2018</strain>
    </source>
</reference>
<sequence>MDARAVEVKTAAVAAACCARNQTSSMQRALNLPGLYYAASSSSFASVAMGPGLLGTGAGKHGSPRRPHDALPGDLIRIGARRGRPREHPGERLPHRALRTRAVHSAVVTGVRGRVPLHRTVQRQPSVDVRGPRAHQLLLWPRLARGSRVCGRDQPTARSRPPGLQRPVEHHAGSAGRFRGQQAARLAGARSAVYRVPRAHGCRYAFAVESPRWLVTHDRRDKALDALRFLYGPKFCAEAERLTNEASLLRQPAAV</sequence>
<comment type="caution">
    <text evidence="1">The sequence shown here is derived from an EMBL/GenBank/DDBJ whole genome shotgun (WGS) entry which is preliminary data.</text>
</comment>
<protein>
    <submittedName>
        <fullName evidence="1">Uncharacterized protein</fullName>
    </submittedName>
</protein>
<name>A0ACB8D0I5_DERSI</name>
<evidence type="ECO:0000313" key="1">
    <source>
        <dbReference type="EMBL" id="KAH7954871.1"/>
    </source>
</evidence>
<keyword evidence="2" id="KW-1185">Reference proteome</keyword>